<dbReference type="Proteomes" id="UP001346149">
    <property type="component" value="Unassembled WGS sequence"/>
</dbReference>
<reference evidence="3 4" key="1">
    <citation type="journal article" date="2023" name="Hortic Res">
        <title>Pangenome of water caltrop reveals structural variations and asymmetric subgenome divergence after allopolyploidization.</title>
        <authorList>
            <person name="Zhang X."/>
            <person name="Chen Y."/>
            <person name="Wang L."/>
            <person name="Yuan Y."/>
            <person name="Fang M."/>
            <person name="Shi L."/>
            <person name="Lu R."/>
            <person name="Comes H.P."/>
            <person name="Ma Y."/>
            <person name="Chen Y."/>
            <person name="Huang G."/>
            <person name="Zhou Y."/>
            <person name="Zheng Z."/>
            <person name="Qiu Y."/>
        </authorList>
    </citation>
    <scope>NUCLEOTIDE SEQUENCE [LARGE SCALE GENOMIC DNA]</scope>
    <source>
        <strain evidence="3">F231</strain>
    </source>
</reference>
<protein>
    <recommendedName>
        <fullName evidence="5">Cyclin-dependent kinase inhibitor</fullName>
    </recommendedName>
</protein>
<dbReference type="InterPro" id="IPR044275">
    <property type="entry name" value="KRP"/>
</dbReference>
<evidence type="ECO:0008006" key="5">
    <source>
        <dbReference type="Google" id="ProtNLM"/>
    </source>
</evidence>
<evidence type="ECO:0000313" key="3">
    <source>
        <dbReference type="EMBL" id="KAK4782547.1"/>
    </source>
</evidence>
<sequence length="223" mass="25364">MGKYMKKSRISEVSPQQVIASGVRTRAKTLALQKQRHVELDASSLSYLELRSRRLHKLSPSSSLPSRRLAHRQQSRRFSDRSEGDEASIVENEGDRETEDCVDGFIEASLGENDPELEEMMDRTTRESTPCSLIRNPITIRAPGSTTRRGPHMVSQRVQSQLLGDFPTMQEMEEFFTLAEEQQQKLFLDNERFTYPRPLRMGSSSLTGSFLPRDNPLALAVFS</sequence>
<evidence type="ECO:0000256" key="1">
    <source>
        <dbReference type="ARBA" id="ARBA00023306"/>
    </source>
</evidence>
<name>A0AAN7L9W4_TRANT</name>
<keyword evidence="1" id="KW-0131">Cell cycle</keyword>
<accession>A0AAN7L9W4</accession>
<organism evidence="3 4">
    <name type="scientific">Trapa natans</name>
    <name type="common">Water chestnut</name>
    <dbReference type="NCBI Taxonomy" id="22666"/>
    <lineage>
        <taxon>Eukaryota</taxon>
        <taxon>Viridiplantae</taxon>
        <taxon>Streptophyta</taxon>
        <taxon>Embryophyta</taxon>
        <taxon>Tracheophyta</taxon>
        <taxon>Spermatophyta</taxon>
        <taxon>Magnoliopsida</taxon>
        <taxon>eudicotyledons</taxon>
        <taxon>Gunneridae</taxon>
        <taxon>Pentapetalae</taxon>
        <taxon>rosids</taxon>
        <taxon>malvids</taxon>
        <taxon>Myrtales</taxon>
        <taxon>Lythraceae</taxon>
        <taxon>Trapa</taxon>
    </lineage>
</organism>
<dbReference type="GO" id="GO:0004861">
    <property type="term" value="F:cyclin-dependent protein serine/threonine kinase inhibitor activity"/>
    <property type="evidence" value="ECO:0007669"/>
    <property type="project" value="InterPro"/>
</dbReference>
<proteinExistence type="predicted"/>
<gene>
    <name evidence="3" type="ORF">SAY86_016649</name>
</gene>
<keyword evidence="4" id="KW-1185">Reference proteome</keyword>
<dbReference type="PIRSF" id="PIRSF017811">
    <property type="entry name" value="CDK_inhib_pln"/>
    <property type="match status" value="1"/>
</dbReference>
<evidence type="ECO:0000256" key="2">
    <source>
        <dbReference type="SAM" id="MobiDB-lite"/>
    </source>
</evidence>
<dbReference type="AlphaFoldDB" id="A0AAN7L9W4"/>
<dbReference type="GO" id="GO:0051726">
    <property type="term" value="P:regulation of cell cycle"/>
    <property type="evidence" value="ECO:0007669"/>
    <property type="project" value="InterPro"/>
</dbReference>
<evidence type="ECO:0000313" key="4">
    <source>
        <dbReference type="Proteomes" id="UP001346149"/>
    </source>
</evidence>
<feature type="compositionally biased region" description="Low complexity" evidence="2">
    <location>
        <begin position="58"/>
        <end position="67"/>
    </location>
</feature>
<dbReference type="EMBL" id="JAXQNO010000016">
    <property type="protein sequence ID" value="KAK4782547.1"/>
    <property type="molecule type" value="Genomic_DNA"/>
</dbReference>
<dbReference type="PANTHER" id="PTHR46776">
    <property type="entry name" value="CYCLIN-DEPENDENT KINASE INHIBITOR 4-RELATED"/>
    <property type="match status" value="1"/>
</dbReference>
<comment type="caution">
    <text evidence="3">The sequence shown here is derived from an EMBL/GenBank/DDBJ whole genome shotgun (WGS) entry which is preliminary data.</text>
</comment>
<feature type="region of interest" description="Disordered" evidence="2">
    <location>
        <begin position="57"/>
        <end position="98"/>
    </location>
</feature>
<feature type="compositionally biased region" description="Acidic residues" evidence="2">
    <location>
        <begin position="85"/>
        <end position="98"/>
    </location>
</feature>